<evidence type="ECO:0000313" key="1">
    <source>
        <dbReference type="EMBL" id="KAK3062045.1"/>
    </source>
</evidence>
<proteinExistence type="predicted"/>
<keyword evidence="2" id="KW-1185">Reference proteome</keyword>
<evidence type="ECO:0000313" key="2">
    <source>
        <dbReference type="Proteomes" id="UP001186974"/>
    </source>
</evidence>
<name>A0ACC3D572_9PEZI</name>
<protein>
    <submittedName>
        <fullName evidence="1">Uncharacterized protein</fullName>
    </submittedName>
</protein>
<dbReference type="EMBL" id="JAWDJW010007500">
    <property type="protein sequence ID" value="KAK3062045.1"/>
    <property type="molecule type" value="Genomic_DNA"/>
</dbReference>
<dbReference type="Proteomes" id="UP001186974">
    <property type="component" value="Unassembled WGS sequence"/>
</dbReference>
<comment type="caution">
    <text evidence="1">The sequence shown here is derived from an EMBL/GenBank/DDBJ whole genome shotgun (WGS) entry which is preliminary data.</text>
</comment>
<gene>
    <name evidence="1" type="ORF">LTS18_004944</name>
</gene>
<sequence>MAPPASPASAAASKKQDGAAAVAAAKKDNGIKVLIVEDNLVNQRVLQKQLKNVGFSVTVANHGGEALDWLRETNFWHERAKARDGRELHVVLMDQEMPVMDGLACTRRIREWERSGELKGHVPIVAVTANARSEQIAALLAAGMDDVVSKPFRIPELTPKIEELAAKYSRDTATEPKTPTKGSKS</sequence>
<accession>A0ACC3D572</accession>
<organism evidence="1 2">
    <name type="scientific">Coniosporium uncinatum</name>
    <dbReference type="NCBI Taxonomy" id="93489"/>
    <lineage>
        <taxon>Eukaryota</taxon>
        <taxon>Fungi</taxon>
        <taxon>Dikarya</taxon>
        <taxon>Ascomycota</taxon>
        <taxon>Pezizomycotina</taxon>
        <taxon>Dothideomycetes</taxon>
        <taxon>Dothideomycetes incertae sedis</taxon>
        <taxon>Coniosporium</taxon>
    </lineage>
</organism>
<reference evidence="1" key="1">
    <citation type="submission" date="2024-09" db="EMBL/GenBank/DDBJ databases">
        <title>Black Yeasts Isolated from many extreme environments.</title>
        <authorList>
            <person name="Coleine C."/>
            <person name="Stajich J.E."/>
            <person name="Selbmann L."/>
        </authorList>
    </citation>
    <scope>NUCLEOTIDE SEQUENCE</scope>
    <source>
        <strain evidence="1">CCFEE 5737</strain>
    </source>
</reference>